<keyword evidence="2" id="KW-1133">Transmembrane helix</keyword>
<feature type="compositionally biased region" description="Polar residues" evidence="1">
    <location>
        <begin position="392"/>
        <end position="403"/>
    </location>
</feature>
<dbReference type="EMBL" id="CP067993">
    <property type="protein sequence ID" value="QQQ44388.1"/>
    <property type="molecule type" value="Genomic_DNA"/>
</dbReference>
<proteinExistence type="predicted"/>
<feature type="domain" description="Zona occludens toxin N-terminal" evidence="3">
    <location>
        <begin position="53"/>
        <end position="131"/>
    </location>
</feature>
<dbReference type="Gene3D" id="3.40.50.300">
    <property type="entry name" value="P-loop containing nucleotide triphosphate hydrolases"/>
    <property type="match status" value="1"/>
</dbReference>
<reference evidence="4 5" key="1">
    <citation type="submission" date="2021-01" db="EMBL/GenBank/DDBJ databases">
        <title>Genome Characterization of a novel Stenotrophomonas isolate with high keratinase activity.</title>
        <authorList>
            <person name="Cao Z.-J."/>
        </authorList>
    </citation>
    <scope>NUCLEOTIDE SEQUENCE [LARGE SCALE GENOMIC DNA]</scope>
    <source>
        <strain evidence="4 5">DHHJ</strain>
    </source>
</reference>
<name>A0ABD7C8Z2_STEMA</name>
<dbReference type="AlphaFoldDB" id="A0ABD7C8Z2"/>
<evidence type="ECO:0000313" key="4">
    <source>
        <dbReference type="EMBL" id="QQQ44388.1"/>
    </source>
</evidence>
<organism evidence="4 5">
    <name type="scientific">Stenotrophomonas maltophilia</name>
    <name type="common">Pseudomonas maltophilia</name>
    <name type="synonym">Xanthomonas maltophilia</name>
    <dbReference type="NCBI Taxonomy" id="40324"/>
    <lineage>
        <taxon>Bacteria</taxon>
        <taxon>Pseudomonadati</taxon>
        <taxon>Pseudomonadota</taxon>
        <taxon>Gammaproteobacteria</taxon>
        <taxon>Lysobacterales</taxon>
        <taxon>Lysobacteraceae</taxon>
        <taxon>Stenotrophomonas</taxon>
        <taxon>Stenotrophomonas maltophilia group</taxon>
    </lineage>
</organism>
<gene>
    <name evidence="4" type="ORF">JJL50_10315</name>
</gene>
<dbReference type="InterPro" id="IPR008900">
    <property type="entry name" value="Zot_N"/>
</dbReference>
<evidence type="ECO:0000313" key="5">
    <source>
        <dbReference type="Proteomes" id="UP000596095"/>
    </source>
</evidence>
<accession>A0ABD7C8Z2</accession>
<feature type="compositionally biased region" description="Low complexity" evidence="1">
    <location>
        <begin position="228"/>
        <end position="253"/>
    </location>
</feature>
<evidence type="ECO:0000259" key="3">
    <source>
        <dbReference type="Pfam" id="PF05707"/>
    </source>
</evidence>
<sequence>MSIYKTAAMSLLTGILGSGKTLRAVQLMSDAIKDDEKVYQSGFKGLTVPGVIDWEDPRKWQELPPGAILFVDEAQKWFGERRSGYAPDYLKAMNTMRGEEGVRMVLLTQHPKYLDSHIKDLVGCHEHLLRESGKLSSKLYRSDEIMEDPRSPRGRSKADYETFRFPIETAGKMYVSANSAHTIKYRMPAVVKKAILIGGLGAAALLGVWYFMFRSAYADIADQEERGTAAAPGAPTASRSGGGDPAPSSGSGRIAMRTGTDYIAAITPMVQDVPWSAPAYMERPVVSDPHLYCMSTDNSCRCVTDQGTKPIVAVRDDVCREIARWGEPYNPFKAPASRSDQSRPHDAPERAESASRQDTRGEGSVASQGAKISHVERISGSFPEVAPFPSASRMTTAAQPNKM</sequence>
<evidence type="ECO:0000256" key="1">
    <source>
        <dbReference type="SAM" id="MobiDB-lite"/>
    </source>
</evidence>
<evidence type="ECO:0000256" key="2">
    <source>
        <dbReference type="SAM" id="Phobius"/>
    </source>
</evidence>
<dbReference type="SUPFAM" id="SSF52540">
    <property type="entry name" value="P-loop containing nucleoside triphosphate hydrolases"/>
    <property type="match status" value="1"/>
</dbReference>
<keyword evidence="2" id="KW-0812">Transmembrane</keyword>
<dbReference type="InterPro" id="IPR027417">
    <property type="entry name" value="P-loop_NTPase"/>
</dbReference>
<feature type="transmembrane region" description="Helical" evidence="2">
    <location>
        <begin position="194"/>
        <end position="213"/>
    </location>
</feature>
<feature type="region of interest" description="Disordered" evidence="1">
    <location>
        <begin position="228"/>
        <end position="254"/>
    </location>
</feature>
<dbReference type="Proteomes" id="UP000596095">
    <property type="component" value="Chromosome"/>
</dbReference>
<keyword evidence="2" id="KW-0472">Membrane</keyword>
<protein>
    <submittedName>
        <fullName evidence="4">Zonular occludens toxin</fullName>
    </submittedName>
</protein>
<feature type="compositionally biased region" description="Basic and acidic residues" evidence="1">
    <location>
        <begin position="340"/>
        <end position="361"/>
    </location>
</feature>
<dbReference type="RefSeq" id="WP_201119133.1">
    <property type="nucleotide sequence ID" value="NZ_CP067993.1"/>
</dbReference>
<dbReference type="Pfam" id="PF05707">
    <property type="entry name" value="Zot"/>
    <property type="match status" value="1"/>
</dbReference>
<feature type="region of interest" description="Disordered" evidence="1">
    <location>
        <begin position="329"/>
        <end position="403"/>
    </location>
</feature>